<dbReference type="InterPro" id="IPR038603">
    <property type="entry name" value="Znf_FCS_sf"/>
</dbReference>
<keyword evidence="4" id="KW-1185">Reference proteome</keyword>
<dbReference type="InterPro" id="IPR013761">
    <property type="entry name" value="SAM/pointed_sf"/>
</dbReference>
<evidence type="ECO:0000256" key="1">
    <source>
        <dbReference type="SAM" id="MobiDB-lite"/>
    </source>
</evidence>
<feature type="region of interest" description="Disordered" evidence="1">
    <location>
        <begin position="142"/>
        <end position="171"/>
    </location>
</feature>
<dbReference type="OMA" id="STHEVCA"/>
<dbReference type="Pfam" id="PF00536">
    <property type="entry name" value="SAM_1"/>
    <property type="match status" value="1"/>
</dbReference>
<accession>A7SEN6</accession>
<feature type="compositionally biased region" description="Acidic residues" evidence="1">
    <location>
        <begin position="63"/>
        <end position="73"/>
    </location>
</feature>
<dbReference type="Gene3D" id="1.10.150.50">
    <property type="entry name" value="Transcription Factor, Ets-1"/>
    <property type="match status" value="1"/>
</dbReference>
<dbReference type="SUPFAM" id="SSF47769">
    <property type="entry name" value="SAM/Pointed domain"/>
    <property type="match status" value="1"/>
</dbReference>
<evidence type="ECO:0000313" key="4">
    <source>
        <dbReference type="Proteomes" id="UP000001593"/>
    </source>
</evidence>
<dbReference type="EMBL" id="DS469638">
    <property type="protein sequence ID" value="EDO37847.1"/>
    <property type="molecule type" value="Genomic_DNA"/>
</dbReference>
<dbReference type="PANTHER" id="PTHR12247:SF138">
    <property type="entry name" value="POLYHOMEOTIC DISTAL, ISOFORM A-RELATED"/>
    <property type="match status" value="1"/>
</dbReference>
<dbReference type="eggNOG" id="ENOG502QUTP">
    <property type="taxonomic scope" value="Eukaryota"/>
</dbReference>
<dbReference type="CDD" id="cd09577">
    <property type="entry name" value="SAM_Ph1_2_3"/>
    <property type="match status" value="1"/>
</dbReference>
<feature type="region of interest" description="Disordered" evidence="1">
    <location>
        <begin position="40"/>
        <end position="78"/>
    </location>
</feature>
<dbReference type="InParanoid" id="A7SEN6"/>
<evidence type="ECO:0000259" key="2">
    <source>
        <dbReference type="PROSITE" id="PS50105"/>
    </source>
</evidence>
<gene>
    <name evidence="3" type="ORF">NEMVEDRAFT_v1g244731</name>
</gene>
<reference evidence="3 4" key="1">
    <citation type="journal article" date="2007" name="Science">
        <title>Sea anemone genome reveals ancestral eumetazoan gene repertoire and genomic organization.</title>
        <authorList>
            <person name="Putnam N.H."/>
            <person name="Srivastava M."/>
            <person name="Hellsten U."/>
            <person name="Dirks B."/>
            <person name="Chapman J."/>
            <person name="Salamov A."/>
            <person name="Terry A."/>
            <person name="Shapiro H."/>
            <person name="Lindquist E."/>
            <person name="Kapitonov V.V."/>
            <person name="Jurka J."/>
            <person name="Genikhovich G."/>
            <person name="Grigoriev I.V."/>
            <person name="Lucas S.M."/>
            <person name="Steele R.E."/>
            <person name="Finnerty J.R."/>
            <person name="Technau U."/>
            <person name="Martindale M.Q."/>
            <person name="Rokhsar D.S."/>
        </authorList>
    </citation>
    <scope>NUCLEOTIDE SEQUENCE [LARGE SCALE GENOMIC DNA]</scope>
    <source>
        <strain evidence="4">CH2 X CH6</strain>
    </source>
</reference>
<organism evidence="3 4">
    <name type="scientific">Nematostella vectensis</name>
    <name type="common">Starlet sea anemone</name>
    <dbReference type="NCBI Taxonomy" id="45351"/>
    <lineage>
        <taxon>Eukaryota</taxon>
        <taxon>Metazoa</taxon>
        <taxon>Cnidaria</taxon>
        <taxon>Anthozoa</taxon>
        <taxon>Hexacorallia</taxon>
        <taxon>Actiniaria</taxon>
        <taxon>Edwardsiidae</taxon>
        <taxon>Nematostella</taxon>
    </lineage>
</organism>
<dbReference type="PANTHER" id="PTHR12247">
    <property type="entry name" value="POLYCOMB GROUP PROTEIN"/>
    <property type="match status" value="1"/>
</dbReference>
<dbReference type="KEGG" id="nve:5509368"/>
<dbReference type="OrthoDB" id="2390104at2759"/>
<evidence type="ECO:0000313" key="3">
    <source>
        <dbReference type="EMBL" id="EDO37847.1"/>
    </source>
</evidence>
<dbReference type="PROSITE" id="PS50105">
    <property type="entry name" value="SAM_DOMAIN"/>
    <property type="match status" value="1"/>
</dbReference>
<dbReference type="STRING" id="45351.A7SEN6"/>
<protein>
    <recommendedName>
        <fullName evidence="2">SAM domain-containing protein</fullName>
    </recommendedName>
</protein>
<feature type="domain" description="SAM" evidence="2">
    <location>
        <begin position="220"/>
        <end position="284"/>
    </location>
</feature>
<dbReference type="PhylomeDB" id="A7SEN6"/>
<dbReference type="InterPro" id="IPR050548">
    <property type="entry name" value="PcG_chromatin_remod_factors"/>
</dbReference>
<dbReference type="SMART" id="SM00454">
    <property type="entry name" value="SAM"/>
    <property type="match status" value="1"/>
</dbReference>
<dbReference type="Proteomes" id="UP000001593">
    <property type="component" value="Unassembled WGS sequence"/>
</dbReference>
<dbReference type="HOGENOM" id="CLU_047131_0_0_1"/>
<dbReference type="InterPro" id="IPR001660">
    <property type="entry name" value="SAM"/>
</dbReference>
<sequence>MVADVNVFQDQLGRGKKPSVTPNRILTHVVEGFVIQESNFPFTADDDDDDYDPLRNRSHDQNGDIEMDMEGEESPLSNDESFDNVFLETSSVPGHCEQCGCATEVHHQRGPRRFCSTSCARRYSVSCSRKMLAYRARMKNARNRHHISNRSATGTSSHRKNVQTSPQPPTQVYEPSYGIPSVANACVQVNEFDHMSTCYDWSRNEVEPLWLYEHVEAAKWSIDQVADFIRSLQGCSEHADSFIAEEIDGQALMLLREEHMVVAMKMKLGPALKIVAKVDTMKREAMLREHGTD</sequence>
<dbReference type="Gene3D" id="3.30.60.160">
    <property type="match status" value="1"/>
</dbReference>
<name>A7SEN6_NEMVE</name>
<dbReference type="AlphaFoldDB" id="A7SEN6"/>
<feature type="compositionally biased region" description="Basic and acidic residues" evidence="1">
    <location>
        <begin position="52"/>
        <end position="62"/>
    </location>
</feature>
<proteinExistence type="predicted"/>